<sequence>MKKEGIDFGDALRLLADRAGVVISARTEREAEGKEKLY</sequence>
<evidence type="ECO:0000313" key="1">
    <source>
        <dbReference type="EMBL" id="GAJ10421.1"/>
    </source>
</evidence>
<dbReference type="EMBL" id="BARW01030856">
    <property type="protein sequence ID" value="GAJ10421.1"/>
    <property type="molecule type" value="Genomic_DNA"/>
</dbReference>
<gene>
    <name evidence="1" type="ORF">S12H4_49219</name>
</gene>
<feature type="non-terminal residue" evidence="1">
    <location>
        <position position="38"/>
    </location>
</feature>
<dbReference type="AlphaFoldDB" id="X1VAT2"/>
<accession>X1VAT2</accession>
<comment type="caution">
    <text evidence="1">The sequence shown here is derived from an EMBL/GenBank/DDBJ whole genome shotgun (WGS) entry which is preliminary data.</text>
</comment>
<proteinExistence type="predicted"/>
<reference evidence="1" key="1">
    <citation type="journal article" date="2014" name="Front. Microbiol.">
        <title>High frequency of phylogenetically diverse reductive dehalogenase-homologous genes in deep subseafloor sedimentary metagenomes.</title>
        <authorList>
            <person name="Kawai M."/>
            <person name="Futagami T."/>
            <person name="Toyoda A."/>
            <person name="Takaki Y."/>
            <person name="Nishi S."/>
            <person name="Hori S."/>
            <person name="Arai W."/>
            <person name="Tsubouchi T."/>
            <person name="Morono Y."/>
            <person name="Uchiyama I."/>
            <person name="Ito T."/>
            <person name="Fujiyama A."/>
            <person name="Inagaki F."/>
            <person name="Takami H."/>
        </authorList>
    </citation>
    <scope>NUCLEOTIDE SEQUENCE</scope>
    <source>
        <strain evidence="1">Expedition CK06-06</strain>
    </source>
</reference>
<name>X1VAT2_9ZZZZ</name>
<organism evidence="1">
    <name type="scientific">marine sediment metagenome</name>
    <dbReference type="NCBI Taxonomy" id="412755"/>
    <lineage>
        <taxon>unclassified sequences</taxon>
        <taxon>metagenomes</taxon>
        <taxon>ecological metagenomes</taxon>
    </lineage>
</organism>
<protein>
    <submittedName>
        <fullName evidence="1">Uncharacterized protein</fullName>
    </submittedName>
</protein>